<dbReference type="Proteomes" id="UP000792865">
    <property type="component" value="Chromosome"/>
</dbReference>
<evidence type="ECO:0000313" key="2">
    <source>
        <dbReference type="Proteomes" id="UP000792865"/>
    </source>
</evidence>
<protein>
    <submittedName>
        <fullName evidence="1">Uncharacterized protein</fullName>
    </submittedName>
</protein>
<proteinExistence type="predicted"/>
<dbReference type="EMBL" id="CP022932">
    <property type="protein sequence ID" value="ASV33138.1"/>
    <property type="molecule type" value="Genomic_DNA"/>
</dbReference>
<organism evidence="1 2">
    <name type="scientific">Candidatus Williamhamiltonella defendens</name>
    <dbReference type="NCBI Taxonomy" id="138072"/>
    <lineage>
        <taxon>Bacteria</taxon>
        <taxon>Pseudomonadati</taxon>
        <taxon>Pseudomonadota</taxon>
        <taxon>Gammaproteobacteria</taxon>
        <taxon>Enterobacterales</taxon>
        <taxon>Enterobacteriaceae</taxon>
        <taxon>aphid secondary symbionts</taxon>
        <taxon>Candidatus Williamhamiltonella</taxon>
    </lineage>
</organism>
<reference evidence="1" key="1">
    <citation type="submission" date="2017-08" db="EMBL/GenBank/DDBJ databases">
        <title>Genome sequence of Candidatus Hamiltonella defensa from Acyrthosiphon pisum strain MI47.</title>
        <authorList>
            <person name="Patel V.A."/>
            <person name="Chevignon G."/>
            <person name="Russell J.A."/>
            <person name="Oliver K.M."/>
        </authorList>
    </citation>
    <scope>NUCLEOTIDE SEQUENCE</scope>
    <source>
        <strain evidence="1">MI47</strain>
    </source>
</reference>
<sequence>MWLNKLGKKVRKTPEVPSGPISFLMTTGPNCLDDKGFRLEAGCGGSVDDFIAFIFLNKT</sequence>
<dbReference type="AlphaFoldDB" id="A0AAC9VHT6"/>
<name>A0AAC9VHT6_9ENTR</name>
<gene>
    <name evidence="1" type="ORF">CJJ18_02445</name>
</gene>
<accession>A0AAC9VHT6</accession>
<dbReference type="RefSeq" id="WP_095033981.1">
    <property type="nucleotide sequence ID" value="NZ_CP021663.1"/>
</dbReference>
<evidence type="ECO:0000313" key="1">
    <source>
        <dbReference type="EMBL" id="ASV33138.1"/>
    </source>
</evidence>